<dbReference type="EMBL" id="QSAJ01000033">
    <property type="protein sequence ID" value="RGW51258.1"/>
    <property type="molecule type" value="Genomic_DNA"/>
</dbReference>
<feature type="domain" description="YgjP-like metallopeptidase" evidence="1">
    <location>
        <begin position="83"/>
        <end position="188"/>
    </location>
</feature>
<protein>
    <submittedName>
        <fullName evidence="2">M48 family peptidase</fullName>
    </submittedName>
</protein>
<dbReference type="Proteomes" id="UP000266376">
    <property type="component" value="Unassembled WGS sequence"/>
</dbReference>
<dbReference type="RefSeq" id="WP_119196384.1">
    <property type="nucleotide sequence ID" value="NZ_JAAIOE010000018.1"/>
</dbReference>
<dbReference type="Pfam" id="PF01863">
    <property type="entry name" value="YgjP-like"/>
    <property type="match status" value="1"/>
</dbReference>
<evidence type="ECO:0000313" key="2">
    <source>
        <dbReference type="EMBL" id="RGW51258.1"/>
    </source>
</evidence>
<sequence length="193" mass="23005">MNQMKIYRVEQKNEEPVEVQIIRSSRRSMGLQVKADGTVCARIPMQVMDYAVQEFIEGHADWIFKKRKLVLSRDNRPDIVYLPEVTEESDRERIQTFIEEKVSYYASVMGVSYGRITMRNQKTRWGSCSSEGNLNFNCRLLFVPDRIVDYVVIHELAHRRFMNHSKAFWKEVEKYMPDYKEQKKLLSRFAIKH</sequence>
<accession>A0A395XKZ6</accession>
<dbReference type="PANTHER" id="PTHR30399:SF1">
    <property type="entry name" value="UTP PYROPHOSPHATASE"/>
    <property type="match status" value="1"/>
</dbReference>
<dbReference type="AlphaFoldDB" id="A0A395XKZ6"/>
<gene>
    <name evidence="2" type="ORF">DWV67_12300</name>
</gene>
<organism evidence="2 3">
    <name type="scientific">Dorea formicigenerans</name>
    <dbReference type="NCBI Taxonomy" id="39486"/>
    <lineage>
        <taxon>Bacteria</taxon>
        <taxon>Bacillati</taxon>
        <taxon>Bacillota</taxon>
        <taxon>Clostridia</taxon>
        <taxon>Lachnospirales</taxon>
        <taxon>Lachnospiraceae</taxon>
        <taxon>Dorea</taxon>
    </lineage>
</organism>
<proteinExistence type="predicted"/>
<dbReference type="CDD" id="cd07344">
    <property type="entry name" value="M48_yhfN_like"/>
    <property type="match status" value="1"/>
</dbReference>
<evidence type="ECO:0000313" key="3">
    <source>
        <dbReference type="Proteomes" id="UP000266376"/>
    </source>
</evidence>
<dbReference type="InterPro" id="IPR053136">
    <property type="entry name" value="UTP_pyrophosphatase-like"/>
</dbReference>
<dbReference type="PANTHER" id="PTHR30399">
    <property type="entry name" value="UNCHARACTERIZED PROTEIN YGJP"/>
    <property type="match status" value="1"/>
</dbReference>
<evidence type="ECO:0000259" key="1">
    <source>
        <dbReference type="Pfam" id="PF01863"/>
    </source>
</evidence>
<dbReference type="Gene3D" id="3.30.2010.10">
    <property type="entry name" value="Metalloproteases ('zincins'), catalytic domain"/>
    <property type="match status" value="1"/>
</dbReference>
<dbReference type="InterPro" id="IPR002725">
    <property type="entry name" value="YgjP-like_metallopeptidase"/>
</dbReference>
<reference evidence="2 3" key="1">
    <citation type="submission" date="2018-08" db="EMBL/GenBank/DDBJ databases">
        <title>A genome reference for cultivated species of the human gut microbiota.</title>
        <authorList>
            <person name="Zou Y."/>
            <person name="Xue W."/>
            <person name="Luo G."/>
        </authorList>
    </citation>
    <scope>NUCLEOTIDE SEQUENCE [LARGE SCALE GENOMIC DNA]</scope>
    <source>
        <strain evidence="2 3">AF12-11</strain>
    </source>
</reference>
<comment type="caution">
    <text evidence="2">The sequence shown here is derived from an EMBL/GenBank/DDBJ whole genome shotgun (WGS) entry which is preliminary data.</text>
</comment>
<name>A0A395XKZ6_9FIRM</name>